<dbReference type="HOGENOM" id="CLU_348532_0_0_1"/>
<dbReference type="RefSeq" id="XP_014567859.1">
    <property type="nucleotide sequence ID" value="XM_014712373.1"/>
</dbReference>
<dbReference type="GO" id="GO:0005886">
    <property type="term" value="C:plasma membrane"/>
    <property type="evidence" value="ECO:0007669"/>
    <property type="project" value="TreeGrafter"/>
</dbReference>
<dbReference type="AlphaFoldDB" id="G7E8G7"/>
<evidence type="ECO:0000256" key="8">
    <source>
        <dbReference type="SAM" id="Phobius"/>
    </source>
</evidence>
<keyword evidence="3" id="KW-0813">Transport</keyword>
<dbReference type="PANTHER" id="PTHR42810">
    <property type="entry name" value="PURINE PERMEASE C1399.01C-RELATED"/>
    <property type="match status" value="1"/>
</dbReference>
<feature type="transmembrane region" description="Helical" evidence="8">
    <location>
        <begin position="638"/>
        <end position="661"/>
    </location>
</feature>
<feature type="transmembrane region" description="Helical" evidence="8">
    <location>
        <begin position="485"/>
        <end position="505"/>
    </location>
</feature>
<sequence length="809" mass="86364">MLRCTCGVLRLRTQSFRQHGTRAASQNRGSEPDATAFNLTPYIWPTVLLIAITSLAVNNKRVRTEADVATSRYLAQISVLERLVAQARRGQYISDQDLLRELRAVKLRARDPTAAPDDLSDRIGWLEAFLGAKKYSKRAKQSAEQDLQQIIEVQQAADEAAKAVIKPHSIQGSLSLPQEKTPQDRDSDDISRMITEEPTAYAAPYVAEMSAEDLTSLIDSTTTKLPTLDQVKHKLTTRDGWLGDFDYAWLCLPTLPCLHTGRFRTKSTPFYGLTDTLPIVLAVVAGFQHFLAMLAGVITPPIILASELGFGPSLQNYLVSSAFIASGILSAAQMTRFRFPFTTYTYGTGLITVVGISFATLSTASAIFTVLYANGTCPSTTAADGTVTRGECREAYGYLLGTSAVCSLFEMLLSFVNPKTLRKIFPPVVSGIVVILIGASLVGDSGILNWMGGAGPCSSLPVEAGSIFAKCPTIFAKHALPWGSAQYLGLGFVTFLTIVLCEVFGSPFMKNAGIVIGLGVGCLVAGPAGYIDGSTVRSAPVITFTWVETFPLKVYGPAVLPLLAVYLALSLEATGDITASSEASRQPTSGELYSSRVQGGILADGFNSMISALMTQPPLSIFAQNCGIIAATGNANRFSGYICAVFLILAGVLSKISGVFLAIPNSVLGGATSYLFATVVTSGIRVVAMMPFTRRNRFVLTSGLVFGLGALLRPNWASFIFTSPEVGGNRALRGFEDSIVIVLETPFLIGAIVATIVNAILPGEVQPTTTIITQSEPANQGPVDPAQLESQSGSDRASEDHKEKPHLTS</sequence>
<gene>
    <name evidence="9" type="primary">Mo05817</name>
    <name evidence="9" type="ORF">E5Q_05817</name>
</gene>
<dbReference type="FunCoup" id="G7E8G7">
    <property type="interactions" value="70"/>
</dbReference>
<dbReference type="InterPro" id="IPR006043">
    <property type="entry name" value="NCS2"/>
</dbReference>
<feature type="transmembrane region" description="Helical" evidence="8">
    <location>
        <begin position="550"/>
        <end position="569"/>
    </location>
</feature>
<dbReference type="PANTHER" id="PTHR42810:SF2">
    <property type="entry name" value="PURINE PERMEASE C1399.01C-RELATED"/>
    <property type="match status" value="1"/>
</dbReference>
<reference evidence="9 10" key="1">
    <citation type="journal article" date="2011" name="J. Gen. Appl. Microbiol.">
        <title>Draft genome sequencing of the enigmatic basidiomycete Mixia osmundae.</title>
        <authorList>
            <person name="Nishida H."/>
            <person name="Nagatsuka Y."/>
            <person name="Sugiyama J."/>
        </authorList>
    </citation>
    <scope>NUCLEOTIDE SEQUENCE [LARGE SCALE GENOMIC DNA]</scope>
    <source>
        <strain evidence="10">CBS 9802 / IAM 14324 / JCM 22182 / KY 12970</strain>
    </source>
</reference>
<keyword evidence="4 8" id="KW-0812">Transmembrane</keyword>
<name>G7E8G7_MIXOS</name>
<keyword evidence="10" id="KW-1185">Reference proteome</keyword>
<feature type="transmembrane region" description="Helical" evidence="8">
    <location>
        <begin position="314"/>
        <end position="332"/>
    </location>
</feature>
<feature type="transmembrane region" description="Helical" evidence="8">
    <location>
        <begin position="428"/>
        <end position="451"/>
    </location>
</feature>
<evidence type="ECO:0000256" key="5">
    <source>
        <dbReference type="ARBA" id="ARBA00022989"/>
    </source>
</evidence>
<dbReference type="GO" id="GO:0042907">
    <property type="term" value="F:xanthine transmembrane transporter activity"/>
    <property type="evidence" value="ECO:0007669"/>
    <property type="project" value="TreeGrafter"/>
</dbReference>
<dbReference type="NCBIfam" id="TIGR00801">
    <property type="entry name" value="ncs2"/>
    <property type="match status" value="1"/>
</dbReference>
<feature type="transmembrane region" description="Helical" evidence="8">
    <location>
        <begin position="667"/>
        <end position="686"/>
    </location>
</feature>
<feature type="transmembrane region" description="Helical" evidence="8">
    <location>
        <begin position="395"/>
        <end position="416"/>
    </location>
</feature>
<accession>G7E8G7</accession>
<evidence type="ECO:0000256" key="7">
    <source>
        <dbReference type="SAM" id="MobiDB-lite"/>
    </source>
</evidence>
<comment type="caution">
    <text evidence="9">The sequence shown here is derived from an EMBL/GenBank/DDBJ whole genome shotgun (WGS) entry which is preliminary data.</text>
</comment>
<dbReference type="InterPro" id="IPR006042">
    <property type="entry name" value="Xan_ur_permease"/>
</dbReference>
<feature type="transmembrane region" description="Helical" evidence="8">
    <location>
        <begin position="344"/>
        <end position="375"/>
    </location>
</feature>
<keyword evidence="6 8" id="KW-0472">Membrane</keyword>
<feature type="transmembrane region" description="Helical" evidence="8">
    <location>
        <begin position="270"/>
        <end position="294"/>
    </location>
</feature>
<comment type="similarity">
    <text evidence="2">Belongs to the nucleobase:cation symporter-2 (NCS2) (TC 2.A.40) family.</text>
</comment>
<comment type="subcellular location">
    <subcellularLocation>
        <location evidence="1">Membrane</location>
        <topology evidence="1">Multi-pass membrane protein</topology>
    </subcellularLocation>
</comment>
<feature type="compositionally biased region" description="Basic and acidic residues" evidence="7">
    <location>
        <begin position="796"/>
        <end position="809"/>
    </location>
</feature>
<dbReference type="GO" id="GO:0000324">
    <property type="term" value="C:fungal-type vacuole"/>
    <property type="evidence" value="ECO:0007669"/>
    <property type="project" value="TreeGrafter"/>
</dbReference>
<dbReference type="OMA" id="QHIAAMY"/>
<evidence type="ECO:0008006" key="11">
    <source>
        <dbReference type="Google" id="ProtNLM"/>
    </source>
</evidence>
<keyword evidence="5 8" id="KW-1133">Transmembrane helix</keyword>
<reference evidence="9 10" key="2">
    <citation type="journal article" date="2012" name="Open Biol.">
        <title>Characteristics of nucleosomes and linker DNA regions on the genome of the basidiomycete Mixia osmundae revealed by mono- and dinucleosome mapping.</title>
        <authorList>
            <person name="Nishida H."/>
            <person name="Kondo S."/>
            <person name="Matsumoto T."/>
            <person name="Suzuki Y."/>
            <person name="Yoshikawa H."/>
            <person name="Taylor T.D."/>
            <person name="Sugiyama J."/>
        </authorList>
    </citation>
    <scope>NUCLEOTIDE SEQUENCE [LARGE SCALE GENOMIC DNA]</scope>
    <source>
        <strain evidence="10">CBS 9802 / IAM 14324 / JCM 22182 / KY 12970</strain>
    </source>
</reference>
<evidence type="ECO:0000256" key="4">
    <source>
        <dbReference type="ARBA" id="ARBA00022692"/>
    </source>
</evidence>
<evidence type="ECO:0000256" key="1">
    <source>
        <dbReference type="ARBA" id="ARBA00004141"/>
    </source>
</evidence>
<dbReference type="STRING" id="764103.G7E8G7"/>
<feature type="region of interest" description="Disordered" evidence="7">
    <location>
        <begin position="774"/>
        <end position="809"/>
    </location>
</feature>
<evidence type="ECO:0000313" key="10">
    <source>
        <dbReference type="Proteomes" id="UP000009131"/>
    </source>
</evidence>
<organism evidence="9 10">
    <name type="scientific">Mixia osmundae (strain CBS 9802 / IAM 14324 / JCM 22182 / KY 12970)</name>
    <dbReference type="NCBI Taxonomy" id="764103"/>
    <lineage>
        <taxon>Eukaryota</taxon>
        <taxon>Fungi</taxon>
        <taxon>Dikarya</taxon>
        <taxon>Basidiomycota</taxon>
        <taxon>Pucciniomycotina</taxon>
        <taxon>Mixiomycetes</taxon>
        <taxon>Mixiales</taxon>
        <taxon>Mixiaceae</taxon>
        <taxon>Mixia</taxon>
    </lineage>
</organism>
<evidence type="ECO:0000256" key="3">
    <source>
        <dbReference type="ARBA" id="ARBA00022448"/>
    </source>
</evidence>
<feature type="transmembrane region" description="Helical" evidence="8">
    <location>
        <begin position="512"/>
        <end position="530"/>
    </location>
</feature>
<dbReference type="eggNOG" id="ENOG502QQD4">
    <property type="taxonomic scope" value="Eukaryota"/>
</dbReference>
<dbReference type="Pfam" id="PF00860">
    <property type="entry name" value="Xan_ur_permease"/>
    <property type="match status" value="1"/>
</dbReference>
<proteinExistence type="inferred from homology"/>
<protein>
    <recommendedName>
        <fullName evidence="11">Purine permease</fullName>
    </recommendedName>
</protein>
<dbReference type="PROSITE" id="PS01116">
    <property type="entry name" value="XANTH_URACIL_PERMASE"/>
    <property type="match status" value="1"/>
</dbReference>
<dbReference type="OrthoDB" id="1641903at2759"/>
<evidence type="ECO:0000256" key="6">
    <source>
        <dbReference type="ARBA" id="ARBA00023136"/>
    </source>
</evidence>
<feature type="transmembrane region" description="Helical" evidence="8">
    <location>
        <begin position="698"/>
        <end position="719"/>
    </location>
</feature>
<evidence type="ECO:0000313" key="9">
    <source>
        <dbReference type="EMBL" id="GAA99127.1"/>
    </source>
</evidence>
<feature type="transmembrane region" description="Helical" evidence="8">
    <location>
        <begin position="739"/>
        <end position="761"/>
    </location>
</feature>
<dbReference type="Proteomes" id="UP000009131">
    <property type="component" value="Unassembled WGS sequence"/>
</dbReference>
<dbReference type="InParanoid" id="G7E8G7"/>
<evidence type="ECO:0000256" key="2">
    <source>
        <dbReference type="ARBA" id="ARBA00008821"/>
    </source>
</evidence>
<dbReference type="EMBL" id="BABT02000179">
    <property type="protein sequence ID" value="GAA99127.1"/>
    <property type="molecule type" value="Genomic_DNA"/>
</dbReference>